<dbReference type="Gene3D" id="1.10.10.10">
    <property type="entry name" value="Winged helix-like DNA-binding domain superfamily/Winged helix DNA-binding domain"/>
    <property type="match status" value="1"/>
</dbReference>
<dbReference type="RefSeq" id="WP_184969822.1">
    <property type="nucleotide sequence ID" value="NZ_JACHIN010000012.1"/>
</dbReference>
<protein>
    <submittedName>
        <fullName evidence="7">DNA-binding SARP family transcriptional activator</fullName>
    </submittedName>
</protein>
<dbReference type="Pfam" id="PF13191">
    <property type="entry name" value="AAA_16"/>
    <property type="match status" value="1"/>
</dbReference>
<dbReference type="Pfam" id="PF03704">
    <property type="entry name" value="BTAD"/>
    <property type="match status" value="1"/>
</dbReference>
<proteinExistence type="inferred from homology"/>
<dbReference type="InterPro" id="IPR016032">
    <property type="entry name" value="Sig_transdc_resp-reg_C-effctor"/>
</dbReference>
<dbReference type="SUPFAM" id="SSF48452">
    <property type="entry name" value="TPR-like"/>
    <property type="match status" value="1"/>
</dbReference>
<dbReference type="Pfam" id="PF00486">
    <property type="entry name" value="Trans_reg_C"/>
    <property type="match status" value="1"/>
</dbReference>
<dbReference type="InterPro" id="IPR041664">
    <property type="entry name" value="AAA_16"/>
</dbReference>
<accession>A0A7W8A9C1</accession>
<name>A0A7W8A9C1_9ACTN</name>
<feature type="domain" description="OmpR/PhoB-type" evidence="6">
    <location>
        <begin position="1"/>
        <end position="100"/>
    </location>
</feature>
<dbReference type="Gene3D" id="1.25.40.10">
    <property type="entry name" value="Tetratricopeptide repeat domain"/>
    <property type="match status" value="1"/>
</dbReference>
<evidence type="ECO:0000256" key="5">
    <source>
        <dbReference type="PROSITE-ProRule" id="PRU01091"/>
    </source>
</evidence>
<dbReference type="GO" id="GO:0000160">
    <property type="term" value="P:phosphorelay signal transduction system"/>
    <property type="evidence" value="ECO:0007669"/>
    <property type="project" value="InterPro"/>
</dbReference>
<dbReference type="SUPFAM" id="SSF52540">
    <property type="entry name" value="P-loop containing nucleoside triphosphate hydrolases"/>
    <property type="match status" value="1"/>
</dbReference>
<dbReference type="InterPro" id="IPR051677">
    <property type="entry name" value="AfsR-DnrI-RedD_regulator"/>
</dbReference>
<dbReference type="GO" id="GO:0003677">
    <property type="term" value="F:DNA binding"/>
    <property type="evidence" value="ECO:0007669"/>
    <property type="project" value="UniProtKB-UniRule"/>
</dbReference>
<dbReference type="InterPro" id="IPR036388">
    <property type="entry name" value="WH-like_DNA-bd_sf"/>
</dbReference>
<dbReference type="AlphaFoldDB" id="A0A7W8A9C1"/>
<dbReference type="SMART" id="SM01043">
    <property type="entry name" value="BTAD"/>
    <property type="match status" value="1"/>
</dbReference>
<dbReference type="PANTHER" id="PTHR35807">
    <property type="entry name" value="TRANSCRIPTIONAL REGULATOR REDD-RELATED"/>
    <property type="match status" value="1"/>
</dbReference>
<dbReference type="InterPro" id="IPR001867">
    <property type="entry name" value="OmpR/PhoB-type_DNA-bd"/>
</dbReference>
<evidence type="ECO:0000313" key="8">
    <source>
        <dbReference type="Proteomes" id="UP000568380"/>
    </source>
</evidence>
<keyword evidence="8" id="KW-1185">Reference proteome</keyword>
<keyword evidence="2" id="KW-0805">Transcription regulation</keyword>
<dbReference type="Proteomes" id="UP000568380">
    <property type="component" value="Unassembled WGS sequence"/>
</dbReference>
<evidence type="ECO:0000313" key="7">
    <source>
        <dbReference type="EMBL" id="MBB5081988.1"/>
    </source>
</evidence>
<keyword evidence="4" id="KW-0804">Transcription</keyword>
<dbReference type="SUPFAM" id="SSF46894">
    <property type="entry name" value="C-terminal effector domain of the bipartite response regulators"/>
    <property type="match status" value="1"/>
</dbReference>
<evidence type="ECO:0000259" key="6">
    <source>
        <dbReference type="PROSITE" id="PS51755"/>
    </source>
</evidence>
<comment type="caution">
    <text evidence="7">The sequence shown here is derived from an EMBL/GenBank/DDBJ whole genome shotgun (WGS) entry which is preliminary data.</text>
</comment>
<organism evidence="7 8">
    <name type="scientific">Nonomuraea endophytica</name>
    <dbReference type="NCBI Taxonomy" id="714136"/>
    <lineage>
        <taxon>Bacteria</taxon>
        <taxon>Bacillati</taxon>
        <taxon>Actinomycetota</taxon>
        <taxon>Actinomycetes</taxon>
        <taxon>Streptosporangiales</taxon>
        <taxon>Streptosporangiaceae</taxon>
        <taxon>Nonomuraea</taxon>
    </lineage>
</organism>
<evidence type="ECO:0000256" key="2">
    <source>
        <dbReference type="ARBA" id="ARBA00023015"/>
    </source>
</evidence>
<keyword evidence="3 5" id="KW-0238">DNA-binding</keyword>
<dbReference type="CDD" id="cd15831">
    <property type="entry name" value="BTAD"/>
    <property type="match status" value="1"/>
</dbReference>
<dbReference type="InterPro" id="IPR005158">
    <property type="entry name" value="BTAD"/>
</dbReference>
<feature type="DNA-binding region" description="OmpR/PhoB-type" evidence="5">
    <location>
        <begin position="1"/>
        <end position="100"/>
    </location>
</feature>
<comment type="similarity">
    <text evidence="1">Belongs to the AfsR/DnrI/RedD regulatory family.</text>
</comment>
<dbReference type="GO" id="GO:0006355">
    <property type="term" value="P:regulation of DNA-templated transcription"/>
    <property type="evidence" value="ECO:0007669"/>
    <property type="project" value="InterPro"/>
</dbReference>
<evidence type="ECO:0000256" key="4">
    <source>
        <dbReference type="ARBA" id="ARBA00023163"/>
    </source>
</evidence>
<gene>
    <name evidence="7" type="ORF">HNR40_007483</name>
</gene>
<dbReference type="PANTHER" id="PTHR35807:SF1">
    <property type="entry name" value="TRANSCRIPTIONAL REGULATOR REDD"/>
    <property type="match status" value="1"/>
</dbReference>
<dbReference type="InterPro" id="IPR011990">
    <property type="entry name" value="TPR-like_helical_dom_sf"/>
</dbReference>
<dbReference type="PROSITE" id="PS51755">
    <property type="entry name" value="OMPR_PHOB"/>
    <property type="match status" value="1"/>
</dbReference>
<sequence length="606" mass="65228">MRPMRFGVLGTVEVWRGDDRLDVGTPRNRAVLARLLLSPGRVNPVDQLIDDLWEGCPPPQALSSLRTFICRLRRVVEPPAQEPGRPSVLITEPRGYVLRVDEAALDSARFEELLRQARVAADPRTALALIDEASELWRGPAYAEFAHTLWARGEVARLQELRLGATEHRLDTLLALGRHAEAVPELEAHARAQPIREEGWRLLALGLYRSSRQGDALAVLSEARRYLAGELGVDPGPELRKLEADILSQTSELDLPPAPVAIRKPIVRLRCLGRDDQLATAGAAMAAAESGTGGSLLFDGVPGAGKTQLLRGVEALADMRGFQTAWAQGHPLEREYEYGVARQIFEPILYCLPAQERRHLLSGTLEPAADIVWHNRPSSGGPDALHALYRLAVRLAERVPLLIAIDDLQWCDPGSLRWLAYLARRVEHVPLLVTATRATGVPSGDDQLLESLCALFGLVPLGGLPGEAAAALAAELLGAEPEPAFIAACLRETGGNTLLLTEHMKARGAGKRSTSIERWVAGQLRHAGPGAAALARAVATLDHAAEFHAVADLAGLPDSQAAAALSALVGMGILGDESPLRFNQPVVRQAVIEGVRAGVPQFALSP</sequence>
<dbReference type="EMBL" id="JACHIN010000012">
    <property type="protein sequence ID" value="MBB5081988.1"/>
    <property type="molecule type" value="Genomic_DNA"/>
</dbReference>
<reference evidence="7 8" key="1">
    <citation type="submission" date="2020-08" db="EMBL/GenBank/DDBJ databases">
        <title>Genomic Encyclopedia of Type Strains, Phase IV (KMG-IV): sequencing the most valuable type-strain genomes for metagenomic binning, comparative biology and taxonomic classification.</title>
        <authorList>
            <person name="Goeker M."/>
        </authorList>
    </citation>
    <scope>NUCLEOTIDE SEQUENCE [LARGE SCALE GENOMIC DNA]</scope>
    <source>
        <strain evidence="7 8">DSM 45385</strain>
    </source>
</reference>
<evidence type="ECO:0000256" key="1">
    <source>
        <dbReference type="ARBA" id="ARBA00005820"/>
    </source>
</evidence>
<dbReference type="InterPro" id="IPR027417">
    <property type="entry name" value="P-loop_NTPase"/>
</dbReference>
<evidence type="ECO:0000256" key="3">
    <source>
        <dbReference type="ARBA" id="ARBA00023125"/>
    </source>
</evidence>
<dbReference type="SMART" id="SM00862">
    <property type="entry name" value="Trans_reg_C"/>
    <property type="match status" value="1"/>
</dbReference>